<dbReference type="RefSeq" id="WP_102205868.1">
    <property type="nucleotide sequence ID" value="NZ_CAWNVR010000157.1"/>
</dbReference>
<dbReference type="PROSITE" id="PS51186">
    <property type="entry name" value="GNAT"/>
    <property type="match status" value="1"/>
</dbReference>
<evidence type="ECO:0000313" key="3">
    <source>
        <dbReference type="Proteomes" id="UP000235036"/>
    </source>
</evidence>
<proteinExistence type="predicted"/>
<evidence type="ECO:0000259" key="1">
    <source>
        <dbReference type="PROSITE" id="PS51186"/>
    </source>
</evidence>
<dbReference type="InterPro" id="IPR016181">
    <property type="entry name" value="Acyl_CoA_acyltransferase"/>
</dbReference>
<organism evidence="2 3">
    <name type="scientific">Fischerella muscicola CCMEE 5323</name>
    <dbReference type="NCBI Taxonomy" id="2019572"/>
    <lineage>
        <taxon>Bacteria</taxon>
        <taxon>Bacillati</taxon>
        <taxon>Cyanobacteriota</taxon>
        <taxon>Cyanophyceae</taxon>
        <taxon>Nostocales</taxon>
        <taxon>Hapalosiphonaceae</taxon>
        <taxon>Fischerella</taxon>
    </lineage>
</organism>
<gene>
    <name evidence="2" type="ORF">CEN44_28650</name>
</gene>
<evidence type="ECO:0000313" key="2">
    <source>
        <dbReference type="EMBL" id="PLZ81352.1"/>
    </source>
</evidence>
<comment type="caution">
    <text evidence="2">The sequence shown here is derived from an EMBL/GenBank/DDBJ whole genome shotgun (WGS) entry which is preliminary data.</text>
</comment>
<dbReference type="PANTHER" id="PTHR43617:SF20">
    <property type="entry name" value="N-ALPHA-ACETYLTRANSFERASE RIMI"/>
    <property type="match status" value="1"/>
</dbReference>
<dbReference type="GO" id="GO:0008999">
    <property type="term" value="F:protein-N-terminal-alanine acetyltransferase activity"/>
    <property type="evidence" value="ECO:0007669"/>
    <property type="project" value="TreeGrafter"/>
</dbReference>
<dbReference type="PANTHER" id="PTHR43617">
    <property type="entry name" value="L-AMINO ACID N-ACETYLTRANSFERASE"/>
    <property type="match status" value="1"/>
</dbReference>
<dbReference type="SUPFAM" id="SSF55729">
    <property type="entry name" value="Acyl-CoA N-acyltransferases (Nat)"/>
    <property type="match status" value="1"/>
</dbReference>
<dbReference type="Proteomes" id="UP000235036">
    <property type="component" value="Unassembled WGS sequence"/>
</dbReference>
<keyword evidence="2" id="KW-0808">Transferase</keyword>
<keyword evidence="3" id="KW-1185">Reference proteome</keyword>
<name>A0A2N6JUH9_FISMU</name>
<dbReference type="EMBL" id="NRQW01000722">
    <property type="protein sequence ID" value="PLZ81352.1"/>
    <property type="molecule type" value="Genomic_DNA"/>
</dbReference>
<reference evidence="2 3" key="1">
    <citation type="submission" date="2017-08" db="EMBL/GenBank/DDBJ databases">
        <title>Genomes of Fischerella (Mastigocladus) sp. strains.</title>
        <authorList>
            <person name="Miller S.R."/>
        </authorList>
    </citation>
    <scope>NUCLEOTIDE SEQUENCE [LARGE SCALE GENOMIC DNA]</scope>
    <source>
        <strain evidence="2 3">CCMEE 5323</strain>
    </source>
</reference>
<dbReference type="InterPro" id="IPR050276">
    <property type="entry name" value="MshD_Acetyltransferase"/>
</dbReference>
<dbReference type="NCBIfam" id="NF002959">
    <property type="entry name" value="PRK03624.1"/>
    <property type="match status" value="1"/>
</dbReference>
<dbReference type="Gene3D" id="3.40.630.30">
    <property type="match status" value="1"/>
</dbReference>
<sequence>MKNTKLVVRPYQEQDEEQVIDLWHCCELVVPWNDPKKDIWLKLQVQPELFLVGLIESQIVATVMAGYEGHRGWLNYLAVAPDYQRQGIAKCMVEQATTKLKAMNCPKINLQIRTSNTSVVEFYKRLGFKIDDVVSMGKRL</sequence>
<dbReference type="InterPro" id="IPR000182">
    <property type="entry name" value="GNAT_dom"/>
</dbReference>
<protein>
    <submittedName>
        <fullName evidence="2">GNAT family acetyltransferase</fullName>
    </submittedName>
</protein>
<accession>A0A2N6JUH9</accession>
<dbReference type="Pfam" id="PF00583">
    <property type="entry name" value="Acetyltransf_1"/>
    <property type="match status" value="1"/>
</dbReference>
<feature type="domain" description="N-acetyltransferase" evidence="1">
    <location>
        <begin position="6"/>
        <end position="140"/>
    </location>
</feature>
<dbReference type="CDD" id="cd04301">
    <property type="entry name" value="NAT_SF"/>
    <property type="match status" value="1"/>
</dbReference>
<dbReference type="AlphaFoldDB" id="A0A2N6JUH9"/>